<reference evidence="2 3" key="1">
    <citation type="journal article" date="2022" name="Nat. Ecol. Evol.">
        <title>A masculinizing supergene underlies an exaggerated male reproductive morph in a spider.</title>
        <authorList>
            <person name="Hendrickx F."/>
            <person name="De Corte Z."/>
            <person name="Sonet G."/>
            <person name="Van Belleghem S.M."/>
            <person name="Kostlbacher S."/>
            <person name="Vangestel C."/>
        </authorList>
    </citation>
    <scope>NUCLEOTIDE SEQUENCE [LARGE SCALE GENOMIC DNA]</scope>
    <source>
        <strain evidence="2">W744_W776</strain>
    </source>
</reference>
<comment type="caution">
    <text evidence="2">The sequence shown here is derived from an EMBL/GenBank/DDBJ whole genome shotgun (WGS) entry which is preliminary data.</text>
</comment>
<keyword evidence="3" id="KW-1185">Reference proteome</keyword>
<accession>A0AAV6U1U0</accession>
<feature type="region of interest" description="Disordered" evidence="1">
    <location>
        <begin position="175"/>
        <end position="225"/>
    </location>
</feature>
<sequence length="476" mass="53083">MSSPPSVTGSVGTESSEVFSPAIDHDMFPRSGVAAPPLSNVNRVALPQRCLPGKPTSAFRKPVSPGPRSFFADGHVPSPREICTYMIHCKTALNLNIDIVQDQLEILDTLGPNETASKNFCLSELGNAKSNIICYRSRLNHYRACPIPGCKLKHSWNTDFQVSMEPAVQSPIPPASSLISISHPSPRDSPDGFKTVSYKKRKPVPKGTSSPIFQFASPPPTPALNQEKTEHWIKTQNSFAPLGNQDVSEFLAIDESTDEIDDLLTFQPPIMLRAEGNYSRAINNLNKLIKRELNPKLVGNHLKIQPLNSDEHRAITRMLDDAKADYYTIKGAKSRLYKVCLKGLPRTTDPLDIAHNLQLLNYDVEHVLMGIRQCGLKKHYFVIDQNMCDVIGNVINTCWTRENFDLLARPRSVVGYNSENSNSISTMRPVAIVNPLHTEPHIEDEHVPILVGSDAVPRAIRETRESRWRIRSLCML</sequence>
<dbReference type="AlphaFoldDB" id="A0AAV6U1U0"/>
<dbReference type="Proteomes" id="UP000827092">
    <property type="component" value="Unassembled WGS sequence"/>
</dbReference>
<proteinExistence type="predicted"/>
<feature type="compositionally biased region" description="Low complexity" evidence="1">
    <location>
        <begin position="175"/>
        <end position="184"/>
    </location>
</feature>
<dbReference type="EMBL" id="JAFNEN010000775">
    <property type="protein sequence ID" value="KAG8177534.1"/>
    <property type="molecule type" value="Genomic_DNA"/>
</dbReference>
<evidence type="ECO:0000313" key="2">
    <source>
        <dbReference type="EMBL" id="KAG8177534.1"/>
    </source>
</evidence>
<protein>
    <submittedName>
        <fullName evidence="2">Uncharacterized protein</fullName>
    </submittedName>
</protein>
<name>A0AAV6U1U0_9ARAC</name>
<organism evidence="2 3">
    <name type="scientific">Oedothorax gibbosus</name>
    <dbReference type="NCBI Taxonomy" id="931172"/>
    <lineage>
        <taxon>Eukaryota</taxon>
        <taxon>Metazoa</taxon>
        <taxon>Ecdysozoa</taxon>
        <taxon>Arthropoda</taxon>
        <taxon>Chelicerata</taxon>
        <taxon>Arachnida</taxon>
        <taxon>Araneae</taxon>
        <taxon>Araneomorphae</taxon>
        <taxon>Entelegynae</taxon>
        <taxon>Araneoidea</taxon>
        <taxon>Linyphiidae</taxon>
        <taxon>Erigoninae</taxon>
        <taxon>Oedothorax</taxon>
    </lineage>
</organism>
<gene>
    <name evidence="2" type="ORF">JTE90_023439</name>
</gene>
<evidence type="ECO:0000256" key="1">
    <source>
        <dbReference type="SAM" id="MobiDB-lite"/>
    </source>
</evidence>
<evidence type="ECO:0000313" key="3">
    <source>
        <dbReference type="Proteomes" id="UP000827092"/>
    </source>
</evidence>